<dbReference type="Proteomes" id="UP000494363">
    <property type="component" value="Unassembled WGS sequence"/>
</dbReference>
<organism evidence="1 2">
    <name type="scientific">Paraburkholderia humisilvae</name>
    <dbReference type="NCBI Taxonomy" id="627669"/>
    <lineage>
        <taxon>Bacteria</taxon>
        <taxon>Pseudomonadati</taxon>
        <taxon>Pseudomonadota</taxon>
        <taxon>Betaproteobacteria</taxon>
        <taxon>Burkholderiales</taxon>
        <taxon>Burkholderiaceae</taxon>
        <taxon>Paraburkholderia</taxon>
    </lineage>
</organism>
<dbReference type="EMBL" id="CADIKH010000354">
    <property type="protein sequence ID" value="CAB3775258.1"/>
    <property type="molecule type" value="Genomic_DNA"/>
</dbReference>
<accession>A0A6J5F8P5</accession>
<protein>
    <submittedName>
        <fullName evidence="1">Uncharacterized protein</fullName>
    </submittedName>
</protein>
<gene>
    <name evidence="1" type="ORF">LMG29542_08640</name>
</gene>
<keyword evidence="2" id="KW-1185">Reference proteome</keyword>
<proteinExistence type="predicted"/>
<reference evidence="1 2" key="1">
    <citation type="submission" date="2020-04" db="EMBL/GenBank/DDBJ databases">
        <authorList>
            <person name="De Canck E."/>
        </authorList>
    </citation>
    <scope>NUCLEOTIDE SEQUENCE [LARGE SCALE GENOMIC DNA]</scope>
    <source>
        <strain evidence="1 2">LMG 29542</strain>
    </source>
</reference>
<evidence type="ECO:0000313" key="2">
    <source>
        <dbReference type="Proteomes" id="UP000494363"/>
    </source>
</evidence>
<dbReference type="AlphaFoldDB" id="A0A6J5F8P5"/>
<sequence length="127" mass="14148">MFDRAHRVDGYRAGFLDQKIDLVQTHAMLAGAGAGHPQCTLNDPVVQALGLGKLFRPLRIDQHRDMEIAIANVADDRARQRRGLQVLFRFNHAFGEPRDGHADVSRDGTAAGLQLQHREVRVMSCIP</sequence>
<name>A0A6J5F8P5_9BURK</name>
<evidence type="ECO:0000313" key="1">
    <source>
        <dbReference type="EMBL" id="CAB3775258.1"/>
    </source>
</evidence>